<organism evidence="4">
    <name type="scientific">Volvox carteri f. nagariensis</name>
    <dbReference type="NCBI Taxonomy" id="3068"/>
    <lineage>
        <taxon>Eukaryota</taxon>
        <taxon>Viridiplantae</taxon>
        <taxon>Chlorophyta</taxon>
        <taxon>core chlorophytes</taxon>
        <taxon>Chlorophyceae</taxon>
        <taxon>CS clade</taxon>
        <taxon>Chlamydomonadales</taxon>
        <taxon>Volvocaceae</taxon>
        <taxon>Volvox</taxon>
    </lineage>
</organism>
<feature type="compositionally biased region" description="Low complexity" evidence="1">
    <location>
        <begin position="1013"/>
        <end position="1043"/>
    </location>
</feature>
<accession>D8TQX5</accession>
<dbReference type="Proteomes" id="UP000001058">
    <property type="component" value="Unassembled WGS sequence"/>
</dbReference>
<dbReference type="GO" id="GO:0044528">
    <property type="term" value="P:regulation of mitochondrial mRNA stability"/>
    <property type="evidence" value="ECO:0007669"/>
    <property type="project" value="TreeGrafter"/>
</dbReference>
<feature type="region of interest" description="Disordered" evidence="1">
    <location>
        <begin position="1"/>
        <end position="135"/>
    </location>
</feature>
<dbReference type="GO" id="GO:0003723">
    <property type="term" value="F:RNA binding"/>
    <property type="evidence" value="ECO:0007669"/>
    <property type="project" value="TreeGrafter"/>
</dbReference>
<dbReference type="GeneID" id="9623431"/>
<dbReference type="InterPro" id="IPR013584">
    <property type="entry name" value="RAP"/>
</dbReference>
<feature type="compositionally biased region" description="Polar residues" evidence="1">
    <location>
        <begin position="51"/>
        <end position="65"/>
    </location>
</feature>
<name>D8TQX5_VOLCA</name>
<dbReference type="GO" id="GO:0005759">
    <property type="term" value="C:mitochondrial matrix"/>
    <property type="evidence" value="ECO:0007669"/>
    <property type="project" value="TreeGrafter"/>
</dbReference>
<dbReference type="RefSeq" id="XP_002948853.1">
    <property type="nucleotide sequence ID" value="XM_002948807.1"/>
</dbReference>
<dbReference type="SMART" id="SM00952">
    <property type="entry name" value="RAP"/>
    <property type="match status" value="1"/>
</dbReference>
<dbReference type="PANTHER" id="PTHR21228">
    <property type="entry name" value="FAST LEU-RICH DOMAIN-CONTAINING"/>
    <property type="match status" value="1"/>
</dbReference>
<dbReference type="GO" id="GO:0000963">
    <property type="term" value="P:mitochondrial RNA processing"/>
    <property type="evidence" value="ECO:0007669"/>
    <property type="project" value="TreeGrafter"/>
</dbReference>
<keyword evidence="4" id="KW-1185">Reference proteome</keyword>
<dbReference type="GO" id="GO:0035770">
    <property type="term" value="C:ribonucleoprotein granule"/>
    <property type="evidence" value="ECO:0007669"/>
    <property type="project" value="TreeGrafter"/>
</dbReference>
<feature type="region of interest" description="Disordered" evidence="1">
    <location>
        <begin position="1013"/>
        <end position="1055"/>
    </location>
</feature>
<feature type="compositionally biased region" description="Basic and acidic residues" evidence="1">
    <location>
        <begin position="208"/>
        <end position="223"/>
    </location>
</feature>
<evidence type="ECO:0000256" key="1">
    <source>
        <dbReference type="SAM" id="MobiDB-lite"/>
    </source>
</evidence>
<feature type="compositionally biased region" description="Pro residues" evidence="1">
    <location>
        <begin position="82"/>
        <end position="93"/>
    </location>
</feature>
<reference evidence="3 4" key="1">
    <citation type="journal article" date="2010" name="Science">
        <title>Genomic analysis of organismal complexity in the multicellular green alga Volvox carteri.</title>
        <authorList>
            <person name="Prochnik S.E."/>
            <person name="Umen J."/>
            <person name="Nedelcu A.M."/>
            <person name="Hallmann A."/>
            <person name="Miller S.M."/>
            <person name="Nishii I."/>
            <person name="Ferris P."/>
            <person name="Kuo A."/>
            <person name="Mitros T."/>
            <person name="Fritz-Laylin L.K."/>
            <person name="Hellsten U."/>
            <person name="Chapman J."/>
            <person name="Simakov O."/>
            <person name="Rensing S.A."/>
            <person name="Terry A."/>
            <person name="Pangilinan J."/>
            <person name="Kapitonov V."/>
            <person name="Jurka J."/>
            <person name="Salamov A."/>
            <person name="Shapiro H."/>
            <person name="Schmutz J."/>
            <person name="Grimwood J."/>
            <person name="Lindquist E."/>
            <person name="Lucas S."/>
            <person name="Grigoriev I.V."/>
            <person name="Schmitt R."/>
            <person name="Kirk D."/>
            <person name="Rokhsar D.S."/>
        </authorList>
    </citation>
    <scope>NUCLEOTIDE SEQUENCE [LARGE SCALE GENOMIC DNA]</scope>
    <source>
        <strain evidence="4">f. Nagariensis / Eve</strain>
    </source>
</reference>
<dbReference type="PROSITE" id="PS51286">
    <property type="entry name" value="RAP"/>
    <property type="match status" value="1"/>
</dbReference>
<dbReference type="Pfam" id="PF08373">
    <property type="entry name" value="RAP"/>
    <property type="match status" value="1"/>
</dbReference>
<evidence type="ECO:0000313" key="3">
    <source>
        <dbReference type="EMBL" id="EFJ50233.1"/>
    </source>
</evidence>
<sequence>MTHAGVVHKGDNSRADSQNRRSGAAGVTYEYPAAVTTGSGRNRWRQENKQLPDTSVASSNATPHSWHSGDHRSHPRRVGGPLAPPTRPPPDLGPPGVANAPKQPGIPARRQRSPTANRKQEPGGGGGGGASEVSPVDCSAATAAGDVAADGVAVRVATGTAASGTASIANVGRRTDEPSLWPTTPPSGLTSVSASTLTPTPASGHAPTARESKLGGGGEERRQSPPQLLETTSTSEAAPAESDSGASVVRRGGPHKASPVRRLLRQTGRSGGRRGADGSGLNPQAHPPASPMHPYLLTGILRTASSVPKLKKYVTRYGSQFNNLHICCCLNRLAKAPDARAATQRETVRQLLDELGDMLVRHMPYCDARELCNVLWVWGKLGHTPRPEIWEAMRVALFGIDPAAAPPASVTAASPVAGKLELAAPQGLVNAAWALARLECSDPWVWRRLAECSLTKLHAFVPYDISNLSYALVVARQHRAHPAHEAVMRALAVAAEARLSEFCPQDISNMLWAYARCGMAQPALFSAAASIARMMAADFSQAGLVQVIWAYAAMRVYDAPLLAPSPLGGIGGYDSFALGDDDTSFSSSPSSADISMGTLARAYVNDLATSGGVSRSGGSSGATAALTPDWAMDLLTDDDGTGYGTVGYDSFTDSAAGRERVNAADVTATAVNLAQSQVEAFAAAAEAAQVILAEMPPQLLPALCESLRPRIDTLDSGSLAVLVWALATLGHADTELFHAAAAALTPRLRRGEVATPFLAHTAWAFTVAGVYDSDLYDALAASASALCAAGLVPATSLALGNVLWALGSAGHYDAELYGNIGRVAVAVAGAATPSSMTYDRQAVNRLALVMLACAYAGHSDAELYEMVSEVLRSAGAGALADKSLANICWSLAVVDHPDLDLLAELFADVARRDVAAMGVRGCTQLFHCALWLQDLVPGGDRVVALLPRAVLEVGRANFLELAKDSNVSDFQAYVFNALDSMRLSPSLETKTLDQLFSLDVALCLSVNDTTNPSYPPLTTTSSSTGGSSSSSSSTPTTAASSISGHRGSQPRHPEQPEVVVRVVVEANGPQHYLRTHPTALEGSTRLRSRLLRARGWVPLHVHWQEWQDLGGDVLRQRRYLRAKLGELLQQELRQRWR</sequence>
<feature type="compositionally biased region" description="Basic and acidic residues" evidence="1">
    <location>
        <begin position="8"/>
        <end position="19"/>
    </location>
</feature>
<feature type="compositionally biased region" description="Polar residues" evidence="1">
    <location>
        <begin position="186"/>
        <end position="201"/>
    </location>
</feature>
<dbReference type="AlphaFoldDB" id="D8TQX5"/>
<proteinExistence type="predicted"/>
<feature type="compositionally biased region" description="Polar residues" evidence="1">
    <location>
        <begin position="224"/>
        <end position="236"/>
    </location>
</feature>
<feature type="region of interest" description="Disordered" evidence="1">
    <location>
        <begin position="159"/>
        <end position="294"/>
    </location>
</feature>
<dbReference type="PANTHER" id="PTHR21228:SF40">
    <property type="entry name" value="LD45607P"/>
    <property type="match status" value="1"/>
</dbReference>
<dbReference type="InParanoid" id="D8TQX5"/>
<dbReference type="InterPro" id="IPR050870">
    <property type="entry name" value="FAST_kinase"/>
</dbReference>
<evidence type="ECO:0000259" key="2">
    <source>
        <dbReference type="PROSITE" id="PS51286"/>
    </source>
</evidence>
<dbReference type="OrthoDB" id="547531at2759"/>
<gene>
    <name evidence="3" type="ORF">VOLCADRAFT_89149</name>
</gene>
<feature type="domain" description="RAP" evidence="2">
    <location>
        <begin position="1062"/>
        <end position="1122"/>
    </location>
</feature>
<dbReference type="KEGG" id="vcn:VOLCADRAFT_89149"/>
<protein>
    <recommendedName>
        <fullName evidence="2">RAP domain-containing protein</fullName>
    </recommendedName>
</protein>
<dbReference type="EMBL" id="GL378332">
    <property type="protein sequence ID" value="EFJ50233.1"/>
    <property type="molecule type" value="Genomic_DNA"/>
</dbReference>
<feature type="compositionally biased region" description="Basic residues" evidence="1">
    <location>
        <begin position="252"/>
        <end position="264"/>
    </location>
</feature>
<evidence type="ECO:0000313" key="4">
    <source>
        <dbReference type="Proteomes" id="UP000001058"/>
    </source>
</evidence>